<name>A0ABR1CRB0_NECAM</name>
<organism evidence="2 3">
    <name type="scientific">Necator americanus</name>
    <name type="common">Human hookworm</name>
    <dbReference type="NCBI Taxonomy" id="51031"/>
    <lineage>
        <taxon>Eukaryota</taxon>
        <taxon>Metazoa</taxon>
        <taxon>Ecdysozoa</taxon>
        <taxon>Nematoda</taxon>
        <taxon>Chromadorea</taxon>
        <taxon>Rhabditida</taxon>
        <taxon>Rhabditina</taxon>
        <taxon>Rhabditomorpha</taxon>
        <taxon>Strongyloidea</taxon>
        <taxon>Ancylostomatidae</taxon>
        <taxon>Bunostominae</taxon>
        <taxon>Necator</taxon>
    </lineage>
</organism>
<evidence type="ECO:0000313" key="2">
    <source>
        <dbReference type="EMBL" id="KAK6740461.1"/>
    </source>
</evidence>
<keyword evidence="3" id="KW-1185">Reference proteome</keyword>
<protein>
    <recommendedName>
        <fullName evidence="4">E2F-associated phosphoprotein</fullName>
    </recommendedName>
</protein>
<evidence type="ECO:0000313" key="3">
    <source>
        <dbReference type="Proteomes" id="UP001303046"/>
    </source>
</evidence>
<dbReference type="Pfam" id="PF10238">
    <property type="entry name" value="Eapp_C"/>
    <property type="match status" value="1"/>
</dbReference>
<sequence>MMEEKTETVEKKETVEKTESVEKITRLYPFEALEADYYMGDEATGGVGRDSEEELSSDDELQQELRKLAGIKRDCVQKRRKEKPVPSEFEMDMEYELDQLITDYANEHLSGNRKREEDVKKVSAKEFVEQCQEDEMPELIGSDDDEEEEEKQNDQPDSTESVPSKKQRLDEVTTVIDTPKSENMDIEEGMTEAGPSSSTVRTEPMPAPVVTNEEQPMEKEREKKHVTFDESAKKDEEEEKNPIKKAAMETMKDVEKELVEFYDPEEDDNNEKWMQQQRKRTTGMSDVSKKGKEARPSIDGNSDAVLSCPGCMVLLTRDCQRHEIYSGQYRAMFVENCRVEQESFKIEKTGKERRRERQKMKKMGMDPNEQPSAEEDMFLPVHCAVCSTNVAVMDHEEVYHFFNVLSGYA</sequence>
<dbReference type="PANTHER" id="PTHR15967:SF0">
    <property type="entry name" value="E2F-ASSOCIATED PHOSPHOPROTEIN"/>
    <property type="match status" value="1"/>
</dbReference>
<dbReference type="EMBL" id="JAVFWL010000003">
    <property type="protein sequence ID" value="KAK6740461.1"/>
    <property type="molecule type" value="Genomic_DNA"/>
</dbReference>
<accession>A0ABR1CRB0</accession>
<feature type="compositionally biased region" description="Basic and acidic residues" evidence="1">
    <location>
        <begin position="287"/>
        <end position="296"/>
    </location>
</feature>
<feature type="compositionally biased region" description="Acidic residues" evidence="1">
    <location>
        <begin position="131"/>
        <end position="151"/>
    </location>
</feature>
<proteinExistence type="predicted"/>
<gene>
    <name evidence="2" type="primary">Necator_chrIII.g9508</name>
    <name evidence="2" type="ORF">RB195_008743</name>
</gene>
<dbReference type="Proteomes" id="UP001303046">
    <property type="component" value="Unassembled WGS sequence"/>
</dbReference>
<evidence type="ECO:0008006" key="4">
    <source>
        <dbReference type="Google" id="ProtNLM"/>
    </source>
</evidence>
<comment type="caution">
    <text evidence="2">The sequence shown here is derived from an EMBL/GenBank/DDBJ whole genome shotgun (WGS) entry which is preliminary data.</text>
</comment>
<feature type="region of interest" description="Disordered" evidence="1">
    <location>
        <begin position="261"/>
        <end position="299"/>
    </location>
</feature>
<dbReference type="PANTHER" id="PTHR15967">
    <property type="entry name" value="E2F-ASSOCIATED PHOSPHOPROTEIN"/>
    <property type="match status" value="1"/>
</dbReference>
<feature type="compositionally biased region" description="Basic and acidic residues" evidence="1">
    <location>
        <begin position="216"/>
        <end position="247"/>
    </location>
</feature>
<feature type="compositionally biased region" description="Polar residues" evidence="1">
    <location>
        <begin position="155"/>
        <end position="164"/>
    </location>
</feature>
<reference evidence="2 3" key="1">
    <citation type="submission" date="2023-08" db="EMBL/GenBank/DDBJ databases">
        <title>A Necator americanus chromosomal reference genome.</title>
        <authorList>
            <person name="Ilik V."/>
            <person name="Petrzelkova K.J."/>
            <person name="Pardy F."/>
            <person name="Fuh T."/>
            <person name="Niatou-Singa F.S."/>
            <person name="Gouil Q."/>
            <person name="Baker L."/>
            <person name="Ritchie M.E."/>
            <person name="Jex A.R."/>
            <person name="Gazzola D."/>
            <person name="Li H."/>
            <person name="Toshio Fujiwara R."/>
            <person name="Zhan B."/>
            <person name="Aroian R.V."/>
            <person name="Pafco B."/>
            <person name="Schwarz E.M."/>
        </authorList>
    </citation>
    <scope>NUCLEOTIDE SEQUENCE [LARGE SCALE GENOMIC DNA]</scope>
    <source>
        <strain evidence="2 3">Aroian</strain>
        <tissue evidence="2">Whole animal</tissue>
    </source>
</reference>
<feature type="region of interest" description="Disordered" evidence="1">
    <location>
        <begin position="127"/>
        <end position="247"/>
    </location>
</feature>
<feature type="region of interest" description="Disordered" evidence="1">
    <location>
        <begin position="348"/>
        <end position="373"/>
    </location>
</feature>
<evidence type="ECO:0000256" key="1">
    <source>
        <dbReference type="SAM" id="MobiDB-lite"/>
    </source>
</evidence>
<dbReference type="InterPro" id="IPR019370">
    <property type="entry name" value="E2F-assoc_phosphoprotein"/>
</dbReference>